<evidence type="ECO:0000313" key="1">
    <source>
        <dbReference type="EMBL" id="PBK80912.1"/>
    </source>
</evidence>
<keyword evidence="2" id="KW-1185">Reference proteome</keyword>
<sequence>MEYIDGKDFAFLSLYRRPRTYAGAQTSIINTVLYWDTFARVAYPKDFEPRNNIFRRP</sequence>
<proteinExistence type="predicted"/>
<dbReference type="Proteomes" id="UP000217790">
    <property type="component" value="Unassembled WGS sequence"/>
</dbReference>
<reference evidence="2" key="1">
    <citation type="journal article" date="2017" name="Nat. Ecol. Evol.">
        <title>Genome expansion and lineage-specific genetic innovations in the forest pathogenic fungi Armillaria.</title>
        <authorList>
            <person name="Sipos G."/>
            <person name="Prasanna A.N."/>
            <person name="Walter M.C."/>
            <person name="O'Connor E."/>
            <person name="Balint B."/>
            <person name="Krizsan K."/>
            <person name="Kiss B."/>
            <person name="Hess J."/>
            <person name="Varga T."/>
            <person name="Slot J."/>
            <person name="Riley R."/>
            <person name="Boka B."/>
            <person name="Rigling D."/>
            <person name="Barry K."/>
            <person name="Lee J."/>
            <person name="Mihaltcheva S."/>
            <person name="LaButti K."/>
            <person name="Lipzen A."/>
            <person name="Waldron R."/>
            <person name="Moloney N.M."/>
            <person name="Sperisen C."/>
            <person name="Kredics L."/>
            <person name="Vagvoelgyi C."/>
            <person name="Patrignani A."/>
            <person name="Fitzpatrick D."/>
            <person name="Nagy I."/>
            <person name="Doyle S."/>
            <person name="Anderson J.B."/>
            <person name="Grigoriev I.V."/>
            <person name="Gueldener U."/>
            <person name="Muensterkoetter M."/>
            <person name="Nagy L.G."/>
        </authorList>
    </citation>
    <scope>NUCLEOTIDE SEQUENCE [LARGE SCALE GENOMIC DNA]</scope>
    <source>
        <strain evidence="2">Ar21-2</strain>
    </source>
</reference>
<dbReference type="AlphaFoldDB" id="A0A2H3CNV9"/>
<gene>
    <name evidence="1" type="ORF">ARMGADRAFT_1020601</name>
</gene>
<dbReference type="InParanoid" id="A0A2H3CNV9"/>
<organism evidence="1 2">
    <name type="scientific">Armillaria gallica</name>
    <name type="common">Bulbous honey fungus</name>
    <name type="synonym">Armillaria bulbosa</name>
    <dbReference type="NCBI Taxonomy" id="47427"/>
    <lineage>
        <taxon>Eukaryota</taxon>
        <taxon>Fungi</taxon>
        <taxon>Dikarya</taxon>
        <taxon>Basidiomycota</taxon>
        <taxon>Agaricomycotina</taxon>
        <taxon>Agaricomycetes</taxon>
        <taxon>Agaricomycetidae</taxon>
        <taxon>Agaricales</taxon>
        <taxon>Marasmiineae</taxon>
        <taxon>Physalacriaceae</taxon>
        <taxon>Armillaria</taxon>
    </lineage>
</organism>
<accession>A0A2H3CNV9</accession>
<dbReference type="EMBL" id="KZ293738">
    <property type="protein sequence ID" value="PBK80912.1"/>
    <property type="molecule type" value="Genomic_DNA"/>
</dbReference>
<name>A0A2H3CNV9_ARMGA</name>
<protein>
    <submittedName>
        <fullName evidence="1">Uncharacterized protein</fullName>
    </submittedName>
</protein>
<evidence type="ECO:0000313" key="2">
    <source>
        <dbReference type="Proteomes" id="UP000217790"/>
    </source>
</evidence>